<evidence type="ECO:0000259" key="8">
    <source>
        <dbReference type="Pfam" id="PF02668"/>
    </source>
</evidence>
<keyword evidence="3" id="KW-0479">Metal-binding</keyword>
<dbReference type="InterPro" id="IPR042098">
    <property type="entry name" value="TauD-like_sf"/>
</dbReference>
<keyword evidence="5" id="KW-0560">Oxidoreductase</keyword>
<keyword evidence="6" id="KW-0408">Iron</keyword>
<feature type="compositionally biased region" description="Low complexity" evidence="7">
    <location>
        <begin position="1"/>
        <end position="16"/>
    </location>
</feature>
<feature type="domain" description="TauD/TfdA-like" evidence="8">
    <location>
        <begin position="165"/>
        <end position="278"/>
    </location>
</feature>
<protein>
    <submittedName>
        <fullName evidence="9">Related to E.coli dioxygenase</fullName>
    </submittedName>
</protein>
<dbReference type="OrthoDB" id="10257314at2759"/>
<dbReference type="Pfam" id="PF02668">
    <property type="entry name" value="TauD"/>
    <property type="match status" value="1"/>
</dbReference>
<dbReference type="GO" id="GO:0005737">
    <property type="term" value="C:cytoplasm"/>
    <property type="evidence" value="ECO:0007669"/>
    <property type="project" value="TreeGrafter"/>
</dbReference>
<dbReference type="Proteomes" id="UP000184330">
    <property type="component" value="Unassembled WGS sequence"/>
</dbReference>
<dbReference type="InterPro" id="IPR003819">
    <property type="entry name" value="TauD/TfdA-like"/>
</dbReference>
<dbReference type="GO" id="GO:0046872">
    <property type="term" value="F:metal ion binding"/>
    <property type="evidence" value="ECO:0007669"/>
    <property type="project" value="UniProtKB-KW"/>
</dbReference>
<dbReference type="AlphaFoldDB" id="A0A1L7X6M8"/>
<evidence type="ECO:0000256" key="1">
    <source>
        <dbReference type="ARBA" id="ARBA00001954"/>
    </source>
</evidence>
<evidence type="ECO:0000256" key="4">
    <source>
        <dbReference type="ARBA" id="ARBA00022964"/>
    </source>
</evidence>
<evidence type="ECO:0000256" key="3">
    <source>
        <dbReference type="ARBA" id="ARBA00022723"/>
    </source>
</evidence>
<dbReference type="EMBL" id="FJOG01000016">
    <property type="protein sequence ID" value="CZR60676.1"/>
    <property type="molecule type" value="Genomic_DNA"/>
</dbReference>
<keyword evidence="10" id="KW-1185">Reference proteome</keyword>
<dbReference type="PANTHER" id="PTHR30468">
    <property type="entry name" value="ALPHA-KETOGLUTARATE-DEPENDENT SULFONATE DIOXYGENASE"/>
    <property type="match status" value="1"/>
</dbReference>
<dbReference type="STRING" id="576137.A0A1L7X6M8"/>
<keyword evidence="4 9" id="KW-0223">Dioxygenase</keyword>
<evidence type="ECO:0000313" key="10">
    <source>
        <dbReference type="Proteomes" id="UP000184330"/>
    </source>
</evidence>
<evidence type="ECO:0000256" key="5">
    <source>
        <dbReference type="ARBA" id="ARBA00023002"/>
    </source>
</evidence>
<dbReference type="InterPro" id="IPR051323">
    <property type="entry name" value="AtsK-like"/>
</dbReference>
<reference evidence="9 10" key="1">
    <citation type="submission" date="2016-03" db="EMBL/GenBank/DDBJ databases">
        <authorList>
            <person name="Ploux O."/>
        </authorList>
    </citation>
    <scope>NUCLEOTIDE SEQUENCE [LARGE SCALE GENOMIC DNA]</scope>
    <source>
        <strain evidence="9 10">UAMH 11012</strain>
    </source>
</reference>
<organism evidence="9 10">
    <name type="scientific">Phialocephala subalpina</name>
    <dbReference type="NCBI Taxonomy" id="576137"/>
    <lineage>
        <taxon>Eukaryota</taxon>
        <taxon>Fungi</taxon>
        <taxon>Dikarya</taxon>
        <taxon>Ascomycota</taxon>
        <taxon>Pezizomycotina</taxon>
        <taxon>Leotiomycetes</taxon>
        <taxon>Helotiales</taxon>
        <taxon>Mollisiaceae</taxon>
        <taxon>Phialocephala</taxon>
        <taxon>Phialocephala fortinii species complex</taxon>
    </lineage>
</organism>
<gene>
    <name evidence="9" type="ORF">PAC_10572</name>
</gene>
<dbReference type="Gene3D" id="3.60.130.10">
    <property type="entry name" value="Clavaminate synthase-like"/>
    <property type="match status" value="1"/>
</dbReference>
<comment type="cofactor">
    <cofactor evidence="1">
        <name>Fe(2+)</name>
        <dbReference type="ChEBI" id="CHEBI:29033"/>
    </cofactor>
</comment>
<sequence>MAPSATPAAADSTKPSIAQARPIPGPKSFNKELELNGNDKYPAAKAPSFPLLTASSANEFNPAFPNLLSPRVKVEELTPSIRSKISGLQLSELKDGPAKDMLSNGRPTSAVLTPTSHQALPKMHQKSTSCIVGLEIFLQSASCRPTTRRLTGTAIHHLKSNLREHAMEVPKSGGDTLFVDQVQAYENLSEGFKERLHGLRAVHSRKEQGQMSLGRGGVVKRDPVTTDHPIVRTHPATGEKALFVNRSFTRSIVGYKKEEYDNLLNFLYDHIAFGADFRHESGGNLARSYSGTAVADKKQNRLVAHTATMNWNTGERRHLARIALQTEKPYETPYEKSG</sequence>
<evidence type="ECO:0000256" key="7">
    <source>
        <dbReference type="SAM" id="MobiDB-lite"/>
    </source>
</evidence>
<feature type="region of interest" description="Disordered" evidence="7">
    <location>
        <begin position="204"/>
        <end position="223"/>
    </location>
</feature>
<evidence type="ECO:0000313" key="9">
    <source>
        <dbReference type="EMBL" id="CZR60676.1"/>
    </source>
</evidence>
<accession>A0A1L7X6M8</accession>
<dbReference type="PANTHER" id="PTHR30468:SF1">
    <property type="entry name" value="ALPHA-KETOGLUTARATE-DEPENDENT SULFONATE DIOXYGENASE"/>
    <property type="match status" value="1"/>
</dbReference>
<comment type="similarity">
    <text evidence="2">Belongs to the TfdA dioxygenase family.</text>
</comment>
<evidence type="ECO:0000256" key="6">
    <source>
        <dbReference type="ARBA" id="ARBA00023004"/>
    </source>
</evidence>
<feature type="region of interest" description="Disordered" evidence="7">
    <location>
        <begin position="1"/>
        <end position="39"/>
    </location>
</feature>
<evidence type="ECO:0000256" key="2">
    <source>
        <dbReference type="ARBA" id="ARBA00005896"/>
    </source>
</evidence>
<dbReference type="GO" id="GO:0016706">
    <property type="term" value="F:2-oxoglutarate-dependent dioxygenase activity"/>
    <property type="evidence" value="ECO:0007669"/>
    <property type="project" value="TreeGrafter"/>
</dbReference>
<proteinExistence type="inferred from homology"/>
<dbReference type="SUPFAM" id="SSF51197">
    <property type="entry name" value="Clavaminate synthase-like"/>
    <property type="match status" value="1"/>
</dbReference>
<name>A0A1L7X6M8_9HELO</name>